<proteinExistence type="predicted"/>
<protein>
    <recommendedName>
        <fullName evidence="1">DDE-1 domain-containing protein</fullName>
    </recommendedName>
</protein>
<comment type="caution">
    <text evidence="2">The sequence shown here is derived from an EMBL/GenBank/DDBJ whole genome shotgun (WGS) entry which is preliminary data.</text>
</comment>
<dbReference type="GO" id="GO:0003676">
    <property type="term" value="F:nucleic acid binding"/>
    <property type="evidence" value="ECO:0007669"/>
    <property type="project" value="InterPro"/>
</dbReference>
<sequence>MANVGSTEFIAANDWQMDPELISKSSGDIMEAWFDGSEMIGISSRGWISEDLGTRWLDHFTGSSCDRTKEDEKHLLIFDGHGAARVLCDHVPNKSDPLDSILTRMTPKPDP</sequence>
<dbReference type="InterPro" id="IPR004875">
    <property type="entry name" value="DDE_SF_endonuclease_dom"/>
</dbReference>
<feature type="domain" description="DDE-1" evidence="1">
    <location>
        <begin position="41"/>
        <end position="85"/>
    </location>
</feature>
<dbReference type="EMBL" id="LJBN01000001">
    <property type="protein sequence ID" value="OOQ91860.1"/>
    <property type="molecule type" value="Genomic_DNA"/>
</dbReference>
<reference evidence="3" key="1">
    <citation type="submission" date="2015-09" db="EMBL/GenBank/DDBJ databases">
        <authorList>
            <person name="Fill T.P."/>
            <person name="Baretta J.F."/>
            <person name="de Almeida L.G."/>
            <person name="Rocha M."/>
            <person name="de Souza D.H."/>
            <person name="Malavazi I."/>
            <person name="Cerdeira L.T."/>
            <person name="Hong H."/>
            <person name="Samborskyy M."/>
            <person name="de Vasconcelos A.T."/>
            <person name="Leadlay P."/>
            <person name="Rodrigues-Filho E."/>
        </authorList>
    </citation>
    <scope>NUCLEOTIDE SEQUENCE [LARGE SCALE GENOMIC DNA]</scope>
    <source>
        <strain evidence="3">LaBioMMi 136</strain>
    </source>
</reference>
<organism evidence="2 3">
    <name type="scientific">Penicillium brasilianum</name>
    <dbReference type="NCBI Taxonomy" id="104259"/>
    <lineage>
        <taxon>Eukaryota</taxon>
        <taxon>Fungi</taxon>
        <taxon>Dikarya</taxon>
        <taxon>Ascomycota</taxon>
        <taxon>Pezizomycotina</taxon>
        <taxon>Eurotiomycetes</taxon>
        <taxon>Eurotiomycetidae</taxon>
        <taxon>Eurotiales</taxon>
        <taxon>Aspergillaceae</taxon>
        <taxon>Penicillium</taxon>
    </lineage>
</organism>
<evidence type="ECO:0000259" key="1">
    <source>
        <dbReference type="Pfam" id="PF03184"/>
    </source>
</evidence>
<accession>A0A1S9S2U8</accession>
<dbReference type="AlphaFoldDB" id="A0A1S9S2U8"/>
<dbReference type="Proteomes" id="UP000190744">
    <property type="component" value="Unassembled WGS sequence"/>
</dbReference>
<evidence type="ECO:0000313" key="2">
    <source>
        <dbReference type="EMBL" id="OOQ91860.1"/>
    </source>
</evidence>
<name>A0A1S9S2U8_PENBI</name>
<dbReference type="Pfam" id="PF03184">
    <property type="entry name" value="DDE_1"/>
    <property type="match status" value="1"/>
</dbReference>
<evidence type="ECO:0000313" key="3">
    <source>
        <dbReference type="Proteomes" id="UP000190744"/>
    </source>
</evidence>
<gene>
    <name evidence="2" type="ORF">PEBR_09779</name>
</gene>